<dbReference type="AlphaFoldDB" id="A0AAW0FYK9"/>
<evidence type="ECO:0000313" key="1">
    <source>
        <dbReference type="EMBL" id="KAK7683274.1"/>
    </source>
</evidence>
<proteinExistence type="predicted"/>
<accession>A0AAW0FYK9</accession>
<dbReference type="EMBL" id="JASBNA010000031">
    <property type="protein sequence ID" value="KAK7683274.1"/>
    <property type="molecule type" value="Genomic_DNA"/>
</dbReference>
<sequence length="198" mass="22248">MSTPPRFQVIQQTAIELNVALLNAQIHVLQHAPGSPFASCHTKYRDLIMELRDKVVRNAAETADFLVNNIFRELLAPDVSTARKQTAIDKFRNAQALRDKYTSTQNILHEMEQLNGLLSANMGLLTQGGDNPQAMMNRVSTIMDGVRSIIDFYMKIGTMSTELKNLIGGGNNPLQKIQEETRWLSTVSIDYKAFRPNI</sequence>
<gene>
    <name evidence="1" type="ORF">QCA50_013536</name>
</gene>
<protein>
    <submittedName>
        <fullName evidence="1">Uncharacterized protein</fullName>
    </submittedName>
</protein>
<reference evidence="1 2" key="1">
    <citation type="submission" date="2022-09" db="EMBL/GenBank/DDBJ databases">
        <authorList>
            <person name="Palmer J.M."/>
        </authorList>
    </citation>
    <scope>NUCLEOTIDE SEQUENCE [LARGE SCALE GENOMIC DNA]</scope>
    <source>
        <strain evidence="1 2">DSM 7382</strain>
    </source>
</reference>
<keyword evidence="2" id="KW-1185">Reference proteome</keyword>
<comment type="caution">
    <text evidence="1">The sequence shown here is derived from an EMBL/GenBank/DDBJ whole genome shotgun (WGS) entry which is preliminary data.</text>
</comment>
<name>A0AAW0FYK9_9APHY</name>
<dbReference type="Proteomes" id="UP001385951">
    <property type="component" value="Unassembled WGS sequence"/>
</dbReference>
<evidence type="ECO:0000313" key="2">
    <source>
        <dbReference type="Proteomes" id="UP001385951"/>
    </source>
</evidence>
<organism evidence="1 2">
    <name type="scientific">Cerrena zonata</name>
    <dbReference type="NCBI Taxonomy" id="2478898"/>
    <lineage>
        <taxon>Eukaryota</taxon>
        <taxon>Fungi</taxon>
        <taxon>Dikarya</taxon>
        <taxon>Basidiomycota</taxon>
        <taxon>Agaricomycotina</taxon>
        <taxon>Agaricomycetes</taxon>
        <taxon>Polyporales</taxon>
        <taxon>Cerrenaceae</taxon>
        <taxon>Cerrena</taxon>
    </lineage>
</organism>